<protein>
    <submittedName>
        <fullName evidence="1">Uncharacterized protein</fullName>
    </submittedName>
</protein>
<name>A0A0F9CZ79_9ZZZZ</name>
<accession>A0A0F9CZ79</accession>
<organism evidence="1">
    <name type="scientific">marine sediment metagenome</name>
    <dbReference type="NCBI Taxonomy" id="412755"/>
    <lineage>
        <taxon>unclassified sequences</taxon>
        <taxon>metagenomes</taxon>
        <taxon>ecological metagenomes</taxon>
    </lineage>
</organism>
<dbReference type="EMBL" id="LAZR01044235">
    <property type="protein sequence ID" value="KKL05153.1"/>
    <property type="molecule type" value="Genomic_DNA"/>
</dbReference>
<evidence type="ECO:0000313" key="1">
    <source>
        <dbReference type="EMBL" id="KKL05153.1"/>
    </source>
</evidence>
<reference evidence="1" key="1">
    <citation type="journal article" date="2015" name="Nature">
        <title>Complex archaea that bridge the gap between prokaryotes and eukaryotes.</title>
        <authorList>
            <person name="Spang A."/>
            <person name="Saw J.H."/>
            <person name="Jorgensen S.L."/>
            <person name="Zaremba-Niedzwiedzka K."/>
            <person name="Martijn J."/>
            <person name="Lind A.E."/>
            <person name="van Eijk R."/>
            <person name="Schleper C."/>
            <person name="Guy L."/>
            <person name="Ettema T.J."/>
        </authorList>
    </citation>
    <scope>NUCLEOTIDE SEQUENCE</scope>
</reference>
<sequence length="69" mass="8068">MKLPKEIIEKYTIEDLVDILHIHSPSYVNIDKDSKFAITKDEFCYSIKNSKVIVSLFIKNKILHVTVYP</sequence>
<proteinExistence type="predicted"/>
<comment type="caution">
    <text evidence="1">The sequence shown here is derived from an EMBL/GenBank/DDBJ whole genome shotgun (WGS) entry which is preliminary data.</text>
</comment>
<dbReference type="AlphaFoldDB" id="A0A0F9CZ79"/>
<gene>
    <name evidence="1" type="ORF">LCGC14_2608910</name>
</gene>